<dbReference type="CDD" id="cd02696">
    <property type="entry name" value="MurNAc-LAA"/>
    <property type="match status" value="1"/>
</dbReference>
<dbReference type="AlphaFoldDB" id="A0A7V7QKE3"/>
<feature type="compositionally biased region" description="Low complexity" evidence="2">
    <location>
        <begin position="90"/>
        <end position="103"/>
    </location>
</feature>
<accession>A0A7V7QKE3</accession>
<dbReference type="InterPro" id="IPR008964">
    <property type="entry name" value="Invasin/intimin_cell_adhesion"/>
</dbReference>
<feature type="domain" description="Fibronectin type-III" evidence="4">
    <location>
        <begin position="651"/>
        <end position="740"/>
    </location>
</feature>
<evidence type="ECO:0000256" key="1">
    <source>
        <dbReference type="ARBA" id="ARBA00022801"/>
    </source>
</evidence>
<dbReference type="InterPro" id="IPR050695">
    <property type="entry name" value="N-acetylmuramoyl_amidase_3"/>
</dbReference>
<dbReference type="PANTHER" id="PTHR30404">
    <property type="entry name" value="N-ACETYLMURAMOYL-L-ALANINE AMIDASE"/>
    <property type="match status" value="1"/>
</dbReference>
<dbReference type="EMBL" id="WAGX01000005">
    <property type="protein sequence ID" value="KAB1438233.1"/>
    <property type="molecule type" value="Genomic_DNA"/>
</dbReference>
<feature type="compositionally biased region" description="Basic and acidic residues" evidence="2">
    <location>
        <begin position="316"/>
        <end position="327"/>
    </location>
</feature>
<dbReference type="Gene3D" id="3.40.630.40">
    <property type="entry name" value="Zn-dependent exopeptidases"/>
    <property type="match status" value="1"/>
</dbReference>
<keyword evidence="3" id="KW-0732">Signal</keyword>
<name>A0A7V7QKE3_9FIRM</name>
<dbReference type="Pfam" id="PF00041">
    <property type="entry name" value="fn3"/>
    <property type="match status" value="4"/>
</dbReference>
<feature type="domain" description="Fibronectin type-III" evidence="4">
    <location>
        <begin position="741"/>
        <end position="828"/>
    </location>
</feature>
<dbReference type="Pfam" id="PF02368">
    <property type="entry name" value="Big_2"/>
    <property type="match status" value="1"/>
</dbReference>
<evidence type="ECO:0000259" key="4">
    <source>
        <dbReference type="PROSITE" id="PS50853"/>
    </source>
</evidence>
<dbReference type="Gene3D" id="2.60.40.10">
    <property type="entry name" value="Immunoglobulins"/>
    <property type="match status" value="5"/>
</dbReference>
<protein>
    <recommendedName>
        <fullName evidence="4">Fibronectin type-III domain-containing protein</fullName>
    </recommendedName>
</protein>
<feature type="domain" description="Fibronectin type-III" evidence="4">
    <location>
        <begin position="383"/>
        <end position="476"/>
    </location>
</feature>
<dbReference type="GO" id="GO:0030288">
    <property type="term" value="C:outer membrane-bounded periplasmic space"/>
    <property type="evidence" value="ECO:0007669"/>
    <property type="project" value="TreeGrafter"/>
</dbReference>
<dbReference type="Proteomes" id="UP000461768">
    <property type="component" value="Unassembled WGS sequence"/>
</dbReference>
<feature type="region of interest" description="Disordered" evidence="2">
    <location>
        <begin position="303"/>
        <end position="378"/>
    </location>
</feature>
<reference evidence="5 6" key="2">
    <citation type="submission" date="2020-02" db="EMBL/GenBank/DDBJ databases">
        <title>Candidatus Galacturonibacter soehngenii shows hetero-acetogenic catabolism of galacturonic acid but lacks a canonical carbon monoxide dehydrogenase/acetyl-CoA synthase complex.</title>
        <authorList>
            <person name="Diender M."/>
            <person name="Stouten G.R."/>
            <person name="Petersen J.F."/>
            <person name="Nielsen P.H."/>
            <person name="Dueholm M.S."/>
            <person name="Pronk J.T."/>
            <person name="Van Loosdrecht M.C.M."/>
        </authorList>
    </citation>
    <scope>NUCLEOTIDE SEQUENCE [LARGE SCALE GENOMIC DNA]</scope>
    <source>
        <strain evidence="5">GalUA</strain>
    </source>
</reference>
<dbReference type="SUPFAM" id="SSF49265">
    <property type="entry name" value="Fibronectin type III"/>
    <property type="match status" value="3"/>
</dbReference>
<dbReference type="Pfam" id="PF01520">
    <property type="entry name" value="Amidase_3"/>
    <property type="match status" value="1"/>
</dbReference>
<dbReference type="SMART" id="SM00060">
    <property type="entry name" value="FN3"/>
    <property type="match status" value="5"/>
</dbReference>
<reference evidence="5 6" key="1">
    <citation type="submission" date="2019-09" db="EMBL/GenBank/DDBJ databases">
        <authorList>
            <person name="Valk L.C."/>
        </authorList>
    </citation>
    <scope>NUCLEOTIDE SEQUENCE [LARGE SCALE GENOMIC DNA]</scope>
    <source>
        <strain evidence="5">GalUA</strain>
    </source>
</reference>
<dbReference type="SUPFAM" id="SSF53187">
    <property type="entry name" value="Zn-dependent exopeptidases"/>
    <property type="match status" value="1"/>
</dbReference>
<feature type="signal peptide" evidence="3">
    <location>
        <begin position="1"/>
        <end position="27"/>
    </location>
</feature>
<dbReference type="GO" id="GO:0008745">
    <property type="term" value="F:N-acetylmuramoyl-L-alanine amidase activity"/>
    <property type="evidence" value="ECO:0007669"/>
    <property type="project" value="InterPro"/>
</dbReference>
<sequence>MRLMKKALAISLVTALTFTSFELPVRATEYVNTQTEQESTNQAEVQEESTDEAKETTMENQETEEGTTEESKQTQDTDATDETEKEVPDESTSTDTPPTTDNSAVKEEAESKEESKEQISATQKLFNTALLENGTITLDKDLQIEEMIELELPTDMEQTSINLELNGYKISSKEAVAIIQVGEGVTLTLKGEGSIVNEKENGIVIYNEGTIKLDHADLLATGSKSVGVLNNSTLGEKGLIIKSGTIKAEWFAIGKTAKAEVSMNRPTAFFAAAGIVLPSDKEEIEQGSYSVDENATVLENTTNRIEVSEQESQVDDSVKDDDKKENVADENAANDPSKDKEAVVTEQGDTQQVPNTSNDPSAQTSQPTTTAPAQQPTIVVPEIPTNVNASVNNYNSIKITWSTASGAKGYIVERIQTDTNTVLELTKTTTTSYVDTNNIIVGKEYKYRVYAYTTDDAGTIHKSAASSEIAVKTTIDNPQNLTATQSSATSVKLSWSGVEGATSYKVYRSAKGGAYKLVETTTGTSYKDSSLKTGTKYSYKVTAVNGVFESGDSNKATLYAAAPGVKKLKASSSAYNKIGLSWKKASGATKYVVYRSTKEGSGYKKVKTVTSNKYSDTVKTGVTYYYKVVSYTNKAKGGESAIISSVALADAPKNVKAVNKSYNSTKISWSKSKGAGNYAIYRSTSKKSGYSLIKTVSKSKTSYTDKTVEVGVTYYYKVCAVTKGKEGKMSKVASAKIKPTAVKNLKAKSAGGRDITLTWSASKGASSYAIYRSTSEKSGYKEVGTTTSLSFTNKKLKNGTKYYYRVYAVAGKIKSDYKQVSYVNPSKVYLSSSTLNLESGETAKLNVSFNPSSVSDATVTWSSANNKIATVSSKGVITALSAGITTITVTTINGLTATCEVGVDQEESGVVVVLDPGHGGKDPGKTYGRLKESEMNLKISYYTKAELEKYSGIIVKMTRTDDTYLDLDERTTIAKRYGADMFISQHNNSADSSSANGAEVYVTLDGRFNAQSTKLGAQILNRLTGLGLNNRGVKTRRGDNGDYYGVIRTSVNKGFPGIIVESAFLSNAEDREILSTELGLKSIGVATATAIAEYYNLTKK</sequence>
<dbReference type="InterPro" id="IPR002508">
    <property type="entry name" value="MurNAc-LAA_cat"/>
</dbReference>
<dbReference type="InterPro" id="IPR013783">
    <property type="entry name" value="Ig-like_fold"/>
</dbReference>
<gene>
    <name evidence="5" type="ORF">F7O84_11820</name>
</gene>
<dbReference type="PROSITE" id="PS50853">
    <property type="entry name" value="FN3"/>
    <property type="match status" value="4"/>
</dbReference>
<keyword evidence="1" id="KW-0378">Hydrolase</keyword>
<feature type="chain" id="PRO_5030734496" description="Fibronectin type-III domain-containing protein" evidence="3">
    <location>
        <begin position="28"/>
        <end position="1100"/>
    </location>
</feature>
<dbReference type="CDD" id="cd00063">
    <property type="entry name" value="FN3"/>
    <property type="match status" value="4"/>
</dbReference>
<feature type="domain" description="Fibronectin type-III" evidence="4">
    <location>
        <begin position="477"/>
        <end position="564"/>
    </location>
</feature>
<dbReference type="OrthoDB" id="2037998at2"/>
<feature type="compositionally biased region" description="Acidic residues" evidence="2">
    <location>
        <begin position="78"/>
        <end position="89"/>
    </location>
</feature>
<dbReference type="InterPro" id="IPR036116">
    <property type="entry name" value="FN3_sf"/>
</dbReference>
<dbReference type="SMART" id="SM00635">
    <property type="entry name" value="BID_2"/>
    <property type="match status" value="1"/>
</dbReference>
<comment type="caution">
    <text evidence="5">The sequence shown here is derived from an EMBL/GenBank/DDBJ whole genome shotgun (WGS) entry which is preliminary data.</text>
</comment>
<feature type="compositionally biased region" description="Basic and acidic residues" evidence="2">
    <location>
        <begin position="104"/>
        <end position="117"/>
    </location>
</feature>
<dbReference type="InterPro" id="IPR003961">
    <property type="entry name" value="FN3_dom"/>
</dbReference>
<organism evidence="5 6">
    <name type="scientific">Candidatus Galacturonatibacter soehngenii</name>
    <dbReference type="NCBI Taxonomy" id="2307010"/>
    <lineage>
        <taxon>Bacteria</taxon>
        <taxon>Bacillati</taxon>
        <taxon>Bacillota</taxon>
        <taxon>Clostridia</taxon>
        <taxon>Lachnospirales</taxon>
        <taxon>Lachnospiraceae</taxon>
        <taxon>Candidatus Galacturonatibacter</taxon>
    </lineage>
</organism>
<dbReference type="Gene3D" id="2.60.40.1080">
    <property type="match status" value="1"/>
</dbReference>
<keyword evidence="6" id="KW-1185">Reference proteome</keyword>
<feature type="compositionally biased region" description="Polar residues" evidence="2">
    <location>
        <begin position="32"/>
        <end position="44"/>
    </location>
</feature>
<dbReference type="PANTHER" id="PTHR30404:SF0">
    <property type="entry name" value="N-ACETYLMURAMOYL-L-ALANINE AMIDASE AMIC"/>
    <property type="match status" value="1"/>
</dbReference>
<dbReference type="GO" id="GO:0009253">
    <property type="term" value="P:peptidoglycan catabolic process"/>
    <property type="evidence" value="ECO:0007669"/>
    <property type="project" value="InterPro"/>
</dbReference>
<dbReference type="SMART" id="SM00646">
    <property type="entry name" value="Ami_3"/>
    <property type="match status" value="1"/>
</dbReference>
<feature type="compositionally biased region" description="Polar residues" evidence="2">
    <location>
        <begin position="347"/>
        <end position="359"/>
    </location>
</feature>
<evidence type="ECO:0000313" key="5">
    <source>
        <dbReference type="EMBL" id="KAB1438233.1"/>
    </source>
</evidence>
<dbReference type="InterPro" id="IPR003343">
    <property type="entry name" value="Big_2"/>
</dbReference>
<dbReference type="RefSeq" id="WP_151145308.1">
    <property type="nucleotide sequence ID" value="NZ_WAGX01000005.1"/>
</dbReference>
<feature type="region of interest" description="Disordered" evidence="2">
    <location>
        <begin position="32"/>
        <end position="120"/>
    </location>
</feature>
<evidence type="ECO:0000313" key="6">
    <source>
        <dbReference type="Proteomes" id="UP000461768"/>
    </source>
</evidence>
<feature type="compositionally biased region" description="Low complexity" evidence="2">
    <location>
        <begin position="360"/>
        <end position="377"/>
    </location>
</feature>
<evidence type="ECO:0000256" key="2">
    <source>
        <dbReference type="SAM" id="MobiDB-lite"/>
    </source>
</evidence>
<evidence type="ECO:0000256" key="3">
    <source>
        <dbReference type="SAM" id="SignalP"/>
    </source>
</evidence>
<dbReference type="SUPFAM" id="SSF49373">
    <property type="entry name" value="Invasin/intimin cell-adhesion fragments"/>
    <property type="match status" value="1"/>
</dbReference>
<proteinExistence type="predicted"/>